<evidence type="ECO:0000256" key="11">
    <source>
        <dbReference type="RuleBase" id="RU000437"/>
    </source>
</evidence>
<sequence>MTDYMMNPASNVLVIGSGNFGTALAFHLASLNDSVRMWSRDTKVVEGINSNHKNIKYLTHVTLPDNLSAVGPDFTKEMFKTADVVLMSIPTQHLRHILTKIKPFIRRSHLLIMANKGIENSTLELPCSIVEGCLGEQIAHNTVYLSGPSFAAELVVREPTCVTVASKNAERSAWAQKVFHCSHFRVYLSSDIIGVELAGSIKNVLAIASGISTGLGYQSNTRAALLTRGLSEMTRMGVKLGCDPLTMCGLSGVGDLFLTCTSEKSRNFTVGLRLAQGMSLEEITKNLGSVAEGVATTKSAHQLCRKLKVYSPIIDEVYQVLYHGKCARDAVDDLLNIEPLHELHMIR</sequence>
<dbReference type="PIRSF" id="PIRSF000114">
    <property type="entry name" value="Glycerol-3-P_dh"/>
    <property type="match status" value="1"/>
</dbReference>
<evidence type="ECO:0000313" key="15">
    <source>
        <dbReference type="EMBL" id="KAL0487245.1"/>
    </source>
</evidence>
<evidence type="ECO:0000259" key="14">
    <source>
        <dbReference type="Pfam" id="PF07479"/>
    </source>
</evidence>
<dbReference type="InterPro" id="IPR008927">
    <property type="entry name" value="6-PGluconate_DH-like_C_sf"/>
</dbReference>
<dbReference type="NCBIfam" id="NF000942">
    <property type="entry name" value="PRK00094.1-4"/>
    <property type="match status" value="1"/>
</dbReference>
<keyword evidence="2 11" id="KW-0560">Oxidoreductase</keyword>
<dbReference type="GO" id="GO:0005975">
    <property type="term" value="P:carbohydrate metabolic process"/>
    <property type="evidence" value="ECO:0007669"/>
    <property type="project" value="InterPro"/>
</dbReference>
<evidence type="ECO:0000256" key="10">
    <source>
        <dbReference type="PIRSR" id="PIRSR000114-3"/>
    </source>
</evidence>
<dbReference type="GO" id="GO:0046168">
    <property type="term" value="P:glycerol-3-phosphate catabolic process"/>
    <property type="evidence" value="ECO:0007669"/>
    <property type="project" value="UniProtKB-UniRule"/>
</dbReference>
<reference evidence="15 16" key="1">
    <citation type="submission" date="2024-03" db="EMBL/GenBank/DDBJ databases">
        <title>The Acrasis kona genome and developmental transcriptomes reveal deep origins of eukaryotic multicellular pathways.</title>
        <authorList>
            <person name="Sheikh S."/>
            <person name="Fu C.-J."/>
            <person name="Brown M.W."/>
            <person name="Baldauf S.L."/>
        </authorList>
    </citation>
    <scope>NUCLEOTIDE SEQUENCE [LARGE SCALE GENOMIC DNA]</scope>
    <source>
        <strain evidence="15 16">ATCC MYA-3509</strain>
    </source>
</reference>
<dbReference type="EMBL" id="JAOPGA020001325">
    <property type="protein sequence ID" value="KAL0487245.1"/>
    <property type="molecule type" value="Genomic_DNA"/>
</dbReference>
<keyword evidence="7" id="KW-0327">Glycosome</keyword>
<feature type="active site" description="Proton acceptor" evidence="8">
    <location>
        <position position="202"/>
    </location>
</feature>
<dbReference type="PRINTS" id="PR00077">
    <property type="entry name" value="GPDHDRGNASE"/>
</dbReference>
<feature type="binding site" evidence="10">
    <location>
        <begin position="16"/>
        <end position="21"/>
    </location>
    <ligand>
        <name>NAD(+)</name>
        <dbReference type="ChEBI" id="CHEBI:57540"/>
    </ligand>
</feature>
<comment type="subcellular location">
    <subcellularLocation>
        <location evidence="6">Glycosome</location>
    </subcellularLocation>
</comment>
<dbReference type="Pfam" id="PF07479">
    <property type="entry name" value="NAD_Gly3P_dh_C"/>
    <property type="match status" value="1"/>
</dbReference>
<dbReference type="GO" id="GO:0141152">
    <property type="term" value="F:glycerol-3-phosphate dehydrogenase (NAD+) activity"/>
    <property type="evidence" value="ECO:0007669"/>
    <property type="project" value="UniProtKB-UniRule"/>
</dbReference>
<keyword evidence="4" id="KW-0576">Peroxisome</keyword>
<dbReference type="HAMAP" id="MF_00394">
    <property type="entry name" value="NAD_Glyc3P_dehydrog"/>
    <property type="match status" value="1"/>
</dbReference>
<evidence type="ECO:0000259" key="13">
    <source>
        <dbReference type="Pfam" id="PF01210"/>
    </source>
</evidence>
<feature type="domain" description="Glycerol-3-phosphate dehydrogenase NAD-dependent C-terminal" evidence="14">
    <location>
        <begin position="191"/>
        <end position="331"/>
    </location>
</feature>
<dbReference type="PANTHER" id="PTHR11728:SF1">
    <property type="entry name" value="GLYCEROL-3-PHOSPHATE DEHYDROGENASE [NAD(+)] 2, CHLOROPLASTIC"/>
    <property type="match status" value="1"/>
</dbReference>
<dbReference type="InterPro" id="IPR036291">
    <property type="entry name" value="NAD(P)-bd_dom_sf"/>
</dbReference>
<evidence type="ECO:0000256" key="6">
    <source>
        <dbReference type="ARBA" id="ARBA00060503"/>
    </source>
</evidence>
<dbReference type="Gene3D" id="3.40.50.720">
    <property type="entry name" value="NAD(P)-binding Rossmann-like Domain"/>
    <property type="match status" value="1"/>
</dbReference>
<dbReference type="FunFam" id="3.40.50.720:FF:000019">
    <property type="entry name" value="Glycerol-3-phosphate dehydrogenase [NAD(P)+]"/>
    <property type="match status" value="1"/>
</dbReference>
<dbReference type="GO" id="GO:0020015">
    <property type="term" value="C:glycosome"/>
    <property type="evidence" value="ECO:0007669"/>
    <property type="project" value="UniProtKB-SubCell"/>
</dbReference>
<dbReference type="PANTHER" id="PTHR11728">
    <property type="entry name" value="GLYCEROL-3-PHOSPHATE DEHYDROGENASE"/>
    <property type="match status" value="1"/>
</dbReference>
<evidence type="ECO:0000256" key="1">
    <source>
        <dbReference type="ARBA" id="ARBA00011009"/>
    </source>
</evidence>
<feature type="binding site" evidence="9">
    <location>
        <begin position="266"/>
        <end position="267"/>
    </location>
    <ligand>
        <name>substrate</name>
    </ligand>
</feature>
<evidence type="ECO:0000256" key="4">
    <source>
        <dbReference type="ARBA" id="ARBA00023140"/>
    </source>
</evidence>
<feature type="domain" description="Glycerol-3-phosphate dehydrogenase NAD-dependent N-terminal" evidence="13">
    <location>
        <begin position="12"/>
        <end position="170"/>
    </location>
</feature>
<feature type="binding site" evidence="10">
    <location>
        <position position="151"/>
    </location>
    <ligand>
        <name>NAD(+)</name>
        <dbReference type="ChEBI" id="CHEBI:57540"/>
    </ligand>
</feature>
<dbReference type="GO" id="GO:0005829">
    <property type="term" value="C:cytosol"/>
    <property type="evidence" value="ECO:0007669"/>
    <property type="project" value="TreeGrafter"/>
</dbReference>
<evidence type="ECO:0000256" key="12">
    <source>
        <dbReference type="RuleBase" id="RU361243"/>
    </source>
</evidence>
<dbReference type="NCBIfam" id="NF000940">
    <property type="entry name" value="PRK00094.1-2"/>
    <property type="match status" value="1"/>
</dbReference>
<evidence type="ECO:0000256" key="8">
    <source>
        <dbReference type="PIRSR" id="PIRSR000114-1"/>
    </source>
</evidence>
<keyword evidence="16" id="KW-1185">Reference proteome</keyword>
<evidence type="ECO:0000256" key="7">
    <source>
        <dbReference type="ARBA" id="ARBA00084116"/>
    </source>
</evidence>
<dbReference type="Pfam" id="PF01210">
    <property type="entry name" value="NAD_Gly3P_dh_N"/>
    <property type="match status" value="1"/>
</dbReference>
<feature type="binding site" evidence="10">
    <location>
        <position position="266"/>
    </location>
    <ligand>
        <name>NAD(+)</name>
        <dbReference type="ChEBI" id="CHEBI:57540"/>
    </ligand>
</feature>
<protein>
    <recommendedName>
        <fullName evidence="12">Glycerol-3-phosphate dehydrogenase [NAD(+)]</fullName>
        <ecNumber evidence="12">1.1.1.8</ecNumber>
    </recommendedName>
</protein>
<dbReference type="SUPFAM" id="SSF51735">
    <property type="entry name" value="NAD(P)-binding Rossmann-fold domains"/>
    <property type="match status" value="1"/>
</dbReference>
<dbReference type="InterPro" id="IPR006168">
    <property type="entry name" value="G3P_DH_NAD-dep"/>
</dbReference>
<gene>
    <name evidence="15" type="ORF">AKO1_001119</name>
</gene>
<evidence type="ECO:0000256" key="3">
    <source>
        <dbReference type="ARBA" id="ARBA00023027"/>
    </source>
</evidence>
<comment type="catalytic activity">
    <reaction evidence="5 12">
        <text>sn-glycerol 3-phosphate + NAD(+) = dihydroxyacetone phosphate + NADH + H(+)</text>
        <dbReference type="Rhea" id="RHEA:11092"/>
        <dbReference type="ChEBI" id="CHEBI:15378"/>
        <dbReference type="ChEBI" id="CHEBI:57540"/>
        <dbReference type="ChEBI" id="CHEBI:57597"/>
        <dbReference type="ChEBI" id="CHEBI:57642"/>
        <dbReference type="ChEBI" id="CHEBI:57945"/>
        <dbReference type="EC" id="1.1.1.8"/>
    </reaction>
</comment>
<keyword evidence="3 10" id="KW-0520">NAD</keyword>
<comment type="similarity">
    <text evidence="1 11">Belongs to the NAD-dependent glycerol-3-phosphate dehydrogenase family.</text>
</comment>
<feature type="binding site" evidence="9">
    <location>
        <position position="116"/>
    </location>
    <ligand>
        <name>substrate</name>
    </ligand>
</feature>
<proteinExistence type="inferred from homology"/>
<dbReference type="AlphaFoldDB" id="A0AAW2ZEM5"/>
<evidence type="ECO:0000313" key="16">
    <source>
        <dbReference type="Proteomes" id="UP001431209"/>
    </source>
</evidence>
<dbReference type="SUPFAM" id="SSF48179">
    <property type="entry name" value="6-phosphogluconate dehydrogenase C-terminal domain-like"/>
    <property type="match status" value="1"/>
</dbReference>
<dbReference type="FunFam" id="1.10.1040.10:FF:000001">
    <property type="entry name" value="Glycerol-3-phosphate dehydrogenase [NAD(P)+]"/>
    <property type="match status" value="1"/>
</dbReference>
<dbReference type="InterPro" id="IPR011128">
    <property type="entry name" value="G3P_DH_NAD-dep_N"/>
</dbReference>
<dbReference type="Proteomes" id="UP001431209">
    <property type="component" value="Unassembled WGS sequence"/>
</dbReference>
<dbReference type="InterPro" id="IPR006109">
    <property type="entry name" value="G3P_DH_NAD-dep_C"/>
</dbReference>
<dbReference type="Gene3D" id="1.10.1040.10">
    <property type="entry name" value="N-(1-d-carboxylethyl)-l-norvaline Dehydrogenase, domain 2"/>
    <property type="match status" value="1"/>
</dbReference>
<evidence type="ECO:0000256" key="9">
    <source>
        <dbReference type="PIRSR" id="PIRSR000114-2"/>
    </source>
</evidence>
<evidence type="ECO:0000256" key="5">
    <source>
        <dbReference type="ARBA" id="ARBA00048683"/>
    </source>
</evidence>
<name>A0AAW2ZEM5_9EUKA</name>
<accession>A0AAW2ZEM5</accession>
<organism evidence="15 16">
    <name type="scientific">Acrasis kona</name>
    <dbReference type="NCBI Taxonomy" id="1008807"/>
    <lineage>
        <taxon>Eukaryota</taxon>
        <taxon>Discoba</taxon>
        <taxon>Heterolobosea</taxon>
        <taxon>Tetramitia</taxon>
        <taxon>Eutetramitia</taxon>
        <taxon>Acrasidae</taxon>
        <taxon>Acrasis</taxon>
    </lineage>
</organism>
<dbReference type="InterPro" id="IPR013328">
    <property type="entry name" value="6PGD_dom2"/>
</dbReference>
<dbReference type="EC" id="1.1.1.8" evidence="12"/>
<evidence type="ECO:0000256" key="2">
    <source>
        <dbReference type="ARBA" id="ARBA00023002"/>
    </source>
</evidence>
<dbReference type="GO" id="GO:0051287">
    <property type="term" value="F:NAD binding"/>
    <property type="evidence" value="ECO:0007669"/>
    <property type="project" value="UniProtKB-UniRule"/>
</dbReference>
<comment type="caution">
    <text evidence="15">The sequence shown here is derived from an EMBL/GenBank/DDBJ whole genome shotgun (WGS) entry which is preliminary data.</text>
</comment>